<gene>
    <name evidence="2" type="ORF">L613_006200000120</name>
</gene>
<proteinExistence type="predicted"/>
<feature type="region of interest" description="Disordered" evidence="1">
    <location>
        <begin position="1"/>
        <end position="77"/>
    </location>
</feature>
<protein>
    <submittedName>
        <fullName evidence="2">Uncharacterized protein</fullName>
    </submittedName>
</protein>
<sequence>MSTNNHQDPAKDPNESNDGAQSNRTTPPDAGQGESLPEAPASDPQAGIDREVGDLEDPDAEDDGALPGRAGGGLAGG</sequence>
<dbReference type="OrthoDB" id="5987974at2"/>
<organism evidence="2 3">
    <name type="scientific">Pseudoxanthomonas taiwanensis J19</name>
    <dbReference type="NCBI Taxonomy" id="935569"/>
    <lineage>
        <taxon>Bacteria</taxon>
        <taxon>Pseudomonadati</taxon>
        <taxon>Pseudomonadota</taxon>
        <taxon>Gammaproteobacteria</taxon>
        <taxon>Lysobacterales</taxon>
        <taxon>Lysobacteraceae</taxon>
        <taxon>Pseudoxanthomonas</taxon>
    </lineage>
</organism>
<dbReference type="AlphaFoldDB" id="A0A562D6F6"/>
<dbReference type="RefSeq" id="WP_028914891.1">
    <property type="nucleotide sequence ID" value="NZ_VLJS01000094.1"/>
</dbReference>
<dbReference type="EMBL" id="VLJS01000094">
    <property type="protein sequence ID" value="TWH05134.1"/>
    <property type="molecule type" value="Genomic_DNA"/>
</dbReference>
<evidence type="ECO:0000313" key="3">
    <source>
        <dbReference type="Proteomes" id="UP000321583"/>
    </source>
</evidence>
<accession>A0A562D6F6</accession>
<dbReference type="Proteomes" id="UP000321583">
    <property type="component" value="Unassembled WGS sequence"/>
</dbReference>
<evidence type="ECO:0000256" key="1">
    <source>
        <dbReference type="SAM" id="MobiDB-lite"/>
    </source>
</evidence>
<evidence type="ECO:0000313" key="2">
    <source>
        <dbReference type="EMBL" id="TWH05134.1"/>
    </source>
</evidence>
<name>A0A562D6F6_9GAMM</name>
<keyword evidence="3" id="KW-1185">Reference proteome</keyword>
<feature type="compositionally biased region" description="Polar residues" evidence="1">
    <location>
        <begin position="16"/>
        <end position="26"/>
    </location>
</feature>
<comment type="caution">
    <text evidence="2">The sequence shown here is derived from an EMBL/GenBank/DDBJ whole genome shotgun (WGS) entry which is preliminary data.</text>
</comment>
<reference evidence="2 3" key="1">
    <citation type="submission" date="2019-07" db="EMBL/GenBank/DDBJ databases">
        <title>Genome sequencing of lignin-degrading bacterial isolates.</title>
        <authorList>
            <person name="Gladden J."/>
        </authorList>
    </citation>
    <scope>NUCLEOTIDE SEQUENCE [LARGE SCALE GENOMIC DNA]</scope>
    <source>
        <strain evidence="2 3">J19</strain>
    </source>
</reference>
<feature type="compositionally biased region" description="Acidic residues" evidence="1">
    <location>
        <begin position="54"/>
        <end position="64"/>
    </location>
</feature>